<evidence type="ECO:0000313" key="2">
    <source>
        <dbReference type="EMBL" id="MDT0398495.1"/>
    </source>
</evidence>
<organism evidence="2 3">
    <name type="scientific">Streptomyces edwardsiae</name>
    <dbReference type="NCBI Taxonomy" id="3075527"/>
    <lineage>
        <taxon>Bacteria</taxon>
        <taxon>Bacillati</taxon>
        <taxon>Actinomycetota</taxon>
        <taxon>Actinomycetes</taxon>
        <taxon>Kitasatosporales</taxon>
        <taxon>Streptomycetaceae</taxon>
        <taxon>Streptomyces</taxon>
    </lineage>
</organism>
<dbReference type="NCBIfam" id="NF038151">
    <property type="entry name" value="lanthi_synth_III"/>
    <property type="match status" value="1"/>
</dbReference>
<dbReference type="RefSeq" id="WP_311647425.1">
    <property type="nucleotide sequence ID" value="NZ_JAVRFA010000051.1"/>
</dbReference>
<accession>A0ABU2Q4Q5</accession>
<dbReference type="InterPro" id="IPR057929">
    <property type="entry name" value="RamC_N"/>
</dbReference>
<dbReference type="Pfam" id="PF25816">
    <property type="entry name" value="RamC_N"/>
    <property type="match status" value="1"/>
</dbReference>
<dbReference type="InterPro" id="IPR007822">
    <property type="entry name" value="LANC-like"/>
</dbReference>
<feature type="domain" description="Protein kinase" evidence="1">
    <location>
        <begin position="230"/>
        <end position="487"/>
    </location>
</feature>
<dbReference type="Gene3D" id="1.10.510.10">
    <property type="entry name" value="Transferase(Phosphotransferase) domain 1"/>
    <property type="match status" value="1"/>
</dbReference>
<reference evidence="3" key="1">
    <citation type="submission" date="2023-07" db="EMBL/GenBank/DDBJ databases">
        <title>30 novel species of actinomycetes from the DSMZ collection.</title>
        <authorList>
            <person name="Nouioui I."/>
        </authorList>
    </citation>
    <scope>NUCLEOTIDE SEQUENCE [LARGE SCALE GENOMIC DNA]</scope>
    <source>
        <strain evidence="3">DSM 41636</strain>
    </source>
</reference>
<dbReference type="InterPro" id="IPR011009">
    <property type="entry name" value="Kinase-like_dom_sf"/>
</dbReference>
<dbReference type="PROSITE" id="PS50011">
    <property type="entry name" value="PROTEIN_KINASE_DOM"/>
    <property type="match status" value="1"/>
</dbReference>
<dbReference type="CDD" id="cd04791">
    <property type="entry name" value="LanC_SerThrkinase"/>
    <property type="match status" value="1"/>
</dbReference>
<keyword evidence="3" id="KW-1185">Reference proteome</keyword>
<dbReference type="InterPro" id="IPR000719">
    <property type="entry name" value="Prot_kinase_dom"/>
</dbReference>
<dbReference type="EMBL" id="JAVRFA010000051">
    <property type="protein sequence ID" value="MDT0398495.1"/>
    <property type="molecule type" value="Genomic_DNA"/>
</dbReference>
<dbReference type="Proteomes" id="UP001183881">
    <property type="component" value="Unassembled WGS sequence"/>
</dbReference>
<dbReference type="InterPro" id="IPR053524">
    <property type="entry name" value="Aerial_hyphae_peptide-synth"/>
</dbReference>
<sequence length="880" mass="95484">MDARYPAYCLADARFYDSPDRAQPGDEGVDYRDIIAAVAGWQQVPAGQWTQFQPPPGQPELPAQGWKIHVSVTLDNAVEILTCVSAYCFRKNIPFKFLTNSHVFMARNGKYAPRESSGKFLTLYPCDLPGLKQTLHDLDREIGGSAGPYILSDLQWNQGPLYVRYGGFTWRYTYGGDGTLVAAIERPDGVLVADIREPRFTVPDWVEVPDFLAEAVAPRLAGEQPEEFPYVVQGVLHFSNGGGVYRARRFRDGRELVLKEGRPHAGLDRVGRDAPTRLRTEHTVLSALRGIPGIPLVHDYHVLGGHDFLAMEYVRGQSLQTWITVNYLNLRAVNDGGGTKEYLESVGHILDQLERTLRAVHDQGYVFNDLHPGNIMIDDDLNLTLIDFEAVQPKDYPGPRALGAPGFTPPDSLRGIDGDLYSLSAVRLFLYLPLNSLLALCPAKATTLIDAAQSRLSLDNDVIAPLTRALTTSQTAPSGLRPADPALAFTSVAGPWESHTTALTASILGSASPGRQDRIFPGDINQFFHGGGGVAFGAAGVIDTLHQAGAGGLESYVEWLEQETRTSRQPRFGLYDGMAGISHVLYNLGRTEAACGLYDRSADGSEGLSGTKLFDGLSGIGLVGLSFYRRTGKTRYREHAVRAAVEVERAIESGVFAASASTLPAGSVRRDRRGNSIDNFSGGLLYGWSGLALFMVRMFEATGEDRWLGAALTAVHRDLDQCETLSDGTMQVKNQARVLPYLATGSAGVALVCDLVLNHVADDRLRRAVTPLSLACADDLCVCGGLFNGRAGLVAALRQVAHRLDWPDVNERIDAGVRGLNLYALSDEYGLVFPGEQNLRASTDLATGSAGVLRLINVLAGRTSEILPFLGPEPWAIGPH</sequence>
<dbReference type="InterPro" id="IPR012341">
    <property type="entry name" value="6hp_glycosidase-like_sf"/>
</dbReference>
<evidence type="ECO:0000259" key="1">
    <source>
        <dbReference type="PROSITE" id="PS50011"/>
    </source>
</evidence>
<dbReference type="InterPro" id="IPR058053">
    <property type="entry name" value="RamC_C"/>
</dbReference>
<proteinExistence type="predicted"/>
<evidence type="ECO:0000313" key="3">
    <source>
        <dbReference type="Proteomes" id="UP001183881"/>
    </source>
</evidence>
<dbReference type="Gene3D" id="1.50.10.10">
    <property type="match status" value="2"/>
</dbReference>
<dbReference type="SMART" id="SM00220">
    <property type="entry name" value="S_TKc"/>
    <property type="match status" value="1"/>
</dbReference>
<gene>
    <name evidence="2" type="primary">lanKC</name>
    <name evidence="2" type="ORF">RM705_27885</name>
</gene>
<protein>
    <submittedName>
        <fullName evidence="2">Class III lanthionine synthetase LanKC</fullName>
    </submittedName>
</protein>
<name>A0ABU2Q4Q5_9ACTN</name>
<dbReference type="SUPFAM" id="SSF158745">
    <property type="entry name" value="LanC-like"/>
    <property type="match status" value="1"/>
</dbReference>
<dbReference type="SUPFAM" id="SSF56112">
    <property type="entry name" value="Protein kinase-like (PK-like)"/>
    <property type="match status" value="1"/>
</dbReference>
<comment type="caution">
    <text evidence="2">The sequence shown here is derived from an EMBL/GenBank/DDBJ whole genome shotgun (WGS) entry which is preliminary data.</text>
</comment>
<dbReference type="Pfam" id="PF00069">
    <property type="entry name" value="Pkinase"/>
    <property type="match status" value="1"/>
</dbReference>
<dbReference type="SMART" id="SM01260">
    <property type="entry name" value="LANC_like"/>
    <property type="match status" value="1"/>
</dbReference>